<keyword evidence="2" id="KW-1185">Reference proteome</keyword>
<dbReference type="AlphaFoldDB" id="A0A977KD21"/>
<evidence type="ECO:0000313" key="2">
    <source>
        <dbReference type="Proteomes" id="UP001063698"/>
    </source>
</evidence>
<dbReference type="EMBL" id="CP006868">
    <property type="protein sequence ID" value="UXD22685.1"/>
    <property type="molecule type" value="Genomic_DNA"/>
</dbReference>
<accession>A0A977KD21</accession>
<gene>
    <name evidence="1" type="ORF">IPA_07345</name>
</gene>
<dbReference type="Proteomes" id="UP001063698">
    <property type="component" value="Chromosome"/>
</dbReference>
<dbReference type="KEGG" id="ipc:IPA_07345"/>
<evidence type="ECO:0000313" key="1">
    <source>
        <dbReference type="EMBL" id="UXD22685.1"/>
    </source>
</evidence>
<name>A0A977KD21_9CREN</name>
<protein>
    <submittedName>
        <fullName evidence="1">Uncharacterized protein</fullName>
    </submittedName>
</protein>
<reference evidence="1" key="1">
    <citation type="submission" date="2013-11" db="EMBL/GenBank/DDBJ databases">
        <title>Comparative genomics of Ignicoccus.</title>
        <authorList>
            <person name="Podar M."/>
        </authorList>
    </citation>
    <scope>NUCLEOTIDE SEQUENCE</scope>
    <source>
        <strain evidence="1">DSM 13166</strain>
    </source>
</reference>
<sequence length="37" mass="4090">MGIAAFGHEITKLLDKLYIPPRYPDSFSEGALLGVLR</sequence>
<proteinExistence type="predicted"/>
<organism evidence="1 2">
    <name type="scientific">Ignicoccus pacificus DSM 13166</name>
    <dbReference type="NCBI Taxonomy" id="940294"/>
    <lineage>
        <taxon>Archaea</taxon>
        <taxon>Thermoproteota</taxon>
        <taxon>Thermoprotei</taxon>
        <taxon>Desulfurococcales</taxon>
        <taxon>Desulfurococcaceae</taxon>
        <taxon>Ignicoccus</taxon>
    </lineage>
</organism>
<dbReference type="SUPFAM" id="SSF81593">
    <property type="entry name" value="Nucleotidyltransferase substrate binding subunit/domain"/>
    <property type="match status" value="1"/>
</dbReference>